<sequence length="1559" mass="169838">MSGTPRGPPEPDYNHPHHPHSHPSPNHPHSIGIGGQPSGTYYPCPSPQHHPDFHPHQGFPANLAGYPYQHGYHPSASYQVPNGVVDRHQLPSGSAPVPYLNQANQPPYFDQATNHQQSVQQPIRVDGYGNPITPAFETAPHSFSGPGLPPTFDQQAQSWQPQAAYSAQFQQQPQQQQQQIPPQPLVPTPPSDPVPTEQPHLEADSPSTATLSHPKIILRLNKPSGDMPSRSRRGVKEEATTPVADRPRRGRAAKQVNYNEDEDDGDFQDEPEEEEEDDDDAEDEPEPPVVSRPARGGRRATRRTVVEEDEDADGEAEFEPPAPAPAATEPTRRSSRSSKVPERYADDDDFENNMLDTSPVIQEVGTTRKTRRRIVDPDDEDADAPVNGTEEPVLDTAPDDTPVPQRKRQPSRQRHSSADAESFAPTESDQSSEPESPDEVVDDYEEQDDDDNFLDDSPPRRRPTRRATRSSVRATRSTRAMDSDDSYGAKRTLRKRASRPNYELPPMDISAEIQAAEIMNNAIAAASRPGGARRGGGFPGAGAANFGAAVSGKTLPWSLKGKDFAQAMGDPDSSDSDMDLPALGAGGGAAAAAGGGAVGGPSGMPGRTAGPSDVPNFGRVNPKSNMADADPLGVDVNVTFDRVGGLDNHINQLKEMVALPLLYPELFQQFGIIPPRGVLFHGPPGTGKTLLARALAASCSNGNTKISFFMRKGADVLSKWVGEAERQLRMLFEEARASQPSIIFFDEIDGLAPVRSSKQDQIHASLVSTLLALMDGMDGRGQVIVIGATNRPDAVDPALRRPGRFDREFYFPLPNIEARKQIIKINTREWDPQLPEPMLDKLATLTKGYGGSDLRALCTEAALNAIQRRYPQIYKSTDRLQVQPGSVRVQPKDFMLAVNTAAQLPPQLVPLLSESLEGIKRAVDLALPPVKKRTALEEAEFEDDDGDTFEKELMLQCFHVQSFDIATLMSDSTRTPEAAVVQLFVEAKRHQPSVIFIPSLAQWAHTISDAARSTTRALLDSIPPSDPVLLLAIVDGPLSSIPSDVRKWFGIGDESRIEIGKPSADQREKFFSELLDSVQRPPNEFPDGVPRKKRVLEILPPAEPLPPRKPTEAEVQRELERDAAARNMLFVSFSSLIAEFMRKYRRPASIVKEEAFAHAAWQAEQAALNANPPQTPPPAAAPIVPPVEAVNGEVTMEPATIENAAAETQPAGTVVVEAATTEVPTIPAVMITSACGDVSTAAPTEAGDLQQEQAVATVAKPWEAHNIDIDIIQRKLVKHKYFTPDDVLADIALIEDNANHTMDADRQLKISEMAAHARMHVQSFDPKWIPEFAHYGERMRQRKAERAKAKAAREAEKAKEQEKANGEAEAAGENGEAAPGPQIEGEAASLKRPREEGEDDNGPAKRPRDDAMDVDPATEAALETANEIAATVEPIGGVDPTVAISAEPAATNGSPAKEPTPAPKEPTPAPKEPTPAKSPSPPPVYPPLEVPDLSALRAALRDDTGLLTVEELEQLRAALLDRVWRSRQSWDRAPLVEGLEKFVRRYLDEVKLDREEEYE</sequence>
<feature type="compositionally biased region" description="Low complexity" evidence="5">
    <location>
        <begin position="469"/>
        <end position="480"/>
    </location>
</feature>
<dbReference type="GO" id="GO:0006337">
    <property type="term" value="P:nucleosome disassembly"/>
    <property type="evidence" value="ECO:0007669"/>
    <property type="project" value="TreeGrafter"/>
</dbReference>
<dbReference type="FunFam" id="3.40.50.300:FF:000061">
    <property type="entry name" value="ATPase family, AAA domain-containing 2"/>
    <property type="match status" value="1"/>
</dbReference>
<dbReference type="InterPro" id="IPR027417">
    <property type="entry name" value="P-loop_NTPase"/>
</dbReference>
<feature type="compositionally biased region" description="Pro residues" evidence="5">
    <location>
        <begin position="1"/>
        <end position="11"/>
    </location>
</feature>
<dbReference type="GO" id="GO:0005634">
    <property type="term" value="C:nucleus"/>
    <property type="evidence" value="ECO:0007669"/>
    <property type="project" value="TreeGrafter"/>
</dbReference>
<feature type="region of interest" description="Disordered" evidence="5">
    <location>
        <begin position="591"/>
        <end position="628"/>
    </location>
</feature>
<keyword evidence="8" id="KW-1185">Reference proteome</keyword>
<feature type="compositionally biased region" description="Basic residues" evidence="5">
    <location>
        <begin position="405"/>
        <end position="415"/>
    </location>
</feature>
<dbReference type="PANTHER" id="PTHR23069">
    <property type="entry name" value="AAA DOMAIN-CONTAINING"/>
    <property type="match status" value="1"/>
</dbReference>
<dbReference type="SUPFAM" id="SSF52540">
    <property type="entry name" value="P-loop containing nucleoside triphosphate hydrolases"/>
    <property type="match status" value="2"/>
</dbReference>
<feature type="region of interest" description="Disordered" evidence="5">
    <location>
        <begin position="131"/>
        <end position="504"/>
    </location>
</feature>
<dbReference type="Proteomes" id="UP000006757">
    <property type="component" value="Unassembled WGS sequence"/>
</dbReference>
<dbReference type="PROSITE" id="PS00674">
    <property type="entry name" value="AAA"/>
    <property type="match status" value="1"/>
</dbReference>
<feature type="compositionally biased region" description="Basic and acidic residues" evidence="5">
    <location>
        <begin position="1343"/>
        <end position="1366"/>
    </location>
</feature>
<dbReference type="STRING" id="1220162.K1W816"/>
<gene>
    <name evidence="7" type="ORF">A1Q2_07992</name>
</gene>
<accession>K1W816</accession>
<feature type="compositionally biased region" description="Basic and acidic residues" evidence="5">
    <location>
        <begin position="1402"/>
        <end position="1411"/>
    </location>
</feature>
<name>K1W816_TRIAC</name>
<dbReference type="FunFam" id="1.10.8.60:FF:000016">
    <property type="entry name" value="ATPase family AAA domain-containing protein 2B"/>
    <property type="match status" value="1"/>
</dbReference>
<keyword evidence="3" id="KW-0067">ATP-binding</keyword>
<dbReference type="InterPro" id="IPR003960">
    <property type="entry name" value="ATPase_AAA_CS"/>
</dbReference>
<dbReference type="SUPFAM" id="SSF47370">
    <property type="entry name" value="Bromodomain"/>
    <property type="match status" value="1"/>
</dbReference>
<dbReference type="HOGENOM" id="CLU_000536_5_2_1"/>
<dbReference type="GO" id="GO:0045815">
    <property type="term" value="P:transcription initiation-coupled chromatin remodeling"/>
    <property type="evidence" value="ECO:0007669"/>
    <property type="project" value="TreeGrafter"/>
</dbReference>
<dbReference type="OMA" id="MAANIRM"/>
<dbReference type="InterPro" id="IPR003959">
    <property type="entry name" value="ATPase_AAA_core"/>
</dbReference>
<dbReference type="OrthoDB" id="5421at2759"/>
<dbReference type="PANTHER" id="PTHR23069:SF0">
    <property type="entry name" value="TAT-BINDING HOMOLOG 7"/>
    <property type="match status" value="1"/>
</dbReference>
<dbReference type="Gene3D" id="1.10.8.60">
    <property type="match status" value="1"/>
</dbReference>
<dbReference type="GO" id="GO:0006334">
    <property type="term" value="P:nucleosome assembly"/>
    <property type="evidence" value="ECO:0007669"/>
    <property type="project" value="TreeGrafter"/>
</dbReference>
<dbReference type="GO" id="GO:0003682">
    <property type="term" value="F:chromatin binding"/>
    <property type="evidence" value="ECO:0007669"/>
    <property type="project" value="TreeGrafter"/>
</dbReference>
<dbReference type="GO" id="GO:0016887">
    <property type="term" value="F:ATP hydrolysis activity"/>
    <property type="evidence" value="ECO:0007669"/>
    <property type="project" value="InterPro"/>
</dbReference>
<keyword evidence="4" id="KW-0103">Bromodomain</keyword>
<feature type="compositionally biased region" description="Acidic residues" evidence="5">
    <location>
        <begin position="259"/>
        <end position="286"/>
    </location>
</feature>
<organism evidence="7 8">
    <name type="scientific">Trichosporon asahii var. asahii (strain CBS 8904)</name>
    <name type="common">Yeast</name>
    <dbReference type="NCBI Taxonomy" id="1220162"/>
    <lineage>
        <taxon>Eukaryota</taxon>
        <taxon>Fungi</taxon>
        <taxon>Dikarya</taxon>
        <taxon>Basidiomycota</taxon>
        <taxon>Agaricomycotina</taxon>
        <taxon>Tremellomycetes</taxon>
        <taxon>Trichosporonales</taxon>
        <taxon>Trichosporonaceae</taxon>
        <taxon>Trichosporon</taxon>
    </lineage>
</organism>
<feature type="compositionally biased region" description="Acidic residues" evidence="5">
    <location>
        <begin position="430"/>
        <end position="454"/>
    </location>
</feature>
<dbReference type="Gene3D" id="3.40.50.300">
    <property type="entry name" value="P-loop containing nucleotide triphosphate hydrolases"/>
    <property type="match status" value="1"/>
</dbReference>
<dbReference type="eggNOG" id="KOG0732">
    <property type="taxonomic scope" value="Eukaryota"/>
</dbReference>
<evidence type="ECO:0000256" key="3">
    <source>
        <dbReference type="ARBA" id="ARBA00022840"/>
    </source>
</evidence>
<evidence type="ECO:0000256" key="4">
    <source>
        <dbReference type="ARBA" id="ARBA00023117"/>
    </source>
</evidence>
<reference evidence="7 8" key="1">
    <citation type="journal article" date="2012" name="Eukaryot. Cell">
        <title>Genome sequence of the Trichosporon asahii environmental strain CBS 8904.</title>
        <authorList>
            <person name="Yang R.Y."/>
            <person name="Li H.T."/>
            <person name="Zhu H."/>
            <person name="Zhou G.P."/>
            <person name="Wang M."/>
            <person name="Wang L."/>
        </authorList>
    </citation>
    <scope>NUCLEOTIDE SEQUENCE [LARGE SCALE GENOMIC DNA]</scope>
    <source>
        <strain evidence="7 8">CBS 8904</strain>
    </source>
</reference>
<evidence type="ECO:0000256" key="1">
    <source>
        <dbReference type="ARBA" id="ARBA00006914"/>
    </source>
</evidence>
<evidence type="ECO:0000259" key="6">
    <source>
        <dbReference type="SMART" id="SM00382"/>
    </source>
</evidence>
<keyword evidence="2" id="KW-0547">Nucleotide-binding</keyword>
<dbReference type="InterPro" id="IPR041569">
    <property type="entry name" value="AAA_lid_3"/>
</dbReference>
<comment type="similarity">
    <text evidence="1">Belongs to the AAA ATPase family.</text>
</comment>
<dbReference type="GO" id="GO:0042393">
    <property type="term" value="F:histone binding"/>
    <property type="evidence" value="ECO:0007669"/>
    <property type="project" value="TreeGrafter"/>
</dbReference>
<feature type="region of interest" description="Disordered" evidence="5">
    <location>
        <begin position="1"/>
        <end position="62"/>
    </location>
</feature>
<protein>
    <submittedName>
        <fullName evidence="7">TAT-binding protein</fullName>
    </submittedName>
</protein>
<dbReference type="FunCoup" id="K1W816">
    <property type="interactions" value="447"/>
</dbReference>
<feature type="region of interest" description="Disordered" evidence="5">
    <location>
        <begin position="1343"/>
        <end position="1413"/>
    </location>
</feature>
<dbReference type="InterPro" id="IPR036427">
    <property type="entry name" value="Bromodomain-like_sf"/>
</dbReference>
<feature type="compositionally biased region" description="Low complexity" evidence="5">
    <location>
        <begin position="1367"/>
        <end position="1378"/>
    </location>
</feature>
<dbReference type="Pfam" id="PF00004">
    <property type="entry name" value="AAA"/>
    <property type="match status" value="1"/>
</dbReference>
<evidence type="ECO:0000256" key="2">
    <source>
        <dbReference type="ARBA" id="ARBA00022741"/>
    </source>
</evidence>
<feature type="compositionally biased region" description="Acidic residues" evidence="5">
    <location>
        <begin position="307"/>
        <end position="318"/>
    </location>
</feature>
<dbReference type="Pfam" id="PF17862">
    <property type="entry name" value="AAA_lid_3"/>
    <property type="match status" value="1"/>
</dbReference>
<feature type="compositionally biased region" description="Gly residues" evidence="5">
    <location>
        <begin position="591"/>
        <end position="603"/>
    </location>
</feature>
<feature type="compositionally biased region" description="Pro residues" evidence="5">
    <location>
        <begin position="181"/>
        <end position="193"/>
    </location>
</feature>
<dbReference type="GO" id="GO:0005524">
    <property type="term" value="F:ATP binding"/>
    <property type="evidence" value="ECO:0007669"/>
    <property type="project" value="UniProtKB-KW"/>
</dbReference>
<feature type="region of interest" description="Disordered" evidence="5">
    <location>
        <begin position="1448"/>
        <end position="1489"/>
    </location>
</feature>
<dbReference type="EMBL" id="AMBO01000403">
    <property type="protein sequence ID" value="EKC97793.1"/>
    <property type="molecule type" value="Genomic_DNA"/>
</dbReference>
<proteinExistence type="inferred from homology"/>
<feature type="compositionally biased region" description="Polar residues" evidence="5">
    <location>
        <begin position="354"/>
        <end position="367"/>
    </location>
</feature>
<dbReference type="InterPro" id="IPR003593">
    <property type="entry name" value="AAA+_ATPase"/>
</dbReference>
<dbReference type="InParanoid" id="K1W816"/>
<dbReference type="SMART" id="SM00382">
    <property type="entry name" value="AAA"/>
    <property type="match status" value="1"/>
</dbReference>
<evidence type="ECO:0000313" key="7">
    <source>
        <dbReference type="EMBL" id="EKC97793.1"/>
    </source>
</evidence>
<dbReference type="InterPro" id="IPR045199">
    <property type="entry name" value="ATAD2-like"/>
</dbReference>
<feature type="domain" description="AAA+ ATPase" evidence="6">
    <location>
        <begin position="674"/>
        <end position="815"/>
    </location>
</feature>
<feature type="compositionally biased region" description="Pro residues" evidence="5">
    <location>
        <begin position="1458"/>
        <end position="1489"/>
    </location>
</feature>
<evidence type="ECO:0000313" key="8">
    <source>
        <dbReference type="Proteomes" id="UP000006757"/>
    </source>
</evidence>
<evidence type="ECO:0000256" key="5">
    <source>
        <dbReference type="SAM" id="MobiDB-lite"/>
    </source>
</evidence>
<comment type="caution">
    <text evidence="7">The sequence shown here is derived from an EMBL/GenBank/DDBJ whole genome shotgun (WGS) entry which is preliminary data.</text>
</comment>
<feature type="compositionally biased region" description="Low complexity" evidence="5">
    <location>
        <begin position="160"/>
        <end position="180"/>
    </location>
</feature>